<reference evidence="1 2" key="1">
    <citation type="submission" date="2018-05" db="EMBL/GenBank/DDBJ databases">
        <title>Genome sequencing of Flavobacterium sp. HYN0056.</title>
        <authorList>
            <person name="Yi H."/>
            <person name="Baek C."/>
        </authorList>
    </citation>
    <scope>NUCLEOTIDE SEQUENCE [LARGE SCALE GENOMIC DNA]</scope>
    <source>
        <strain evidence="1 2">HYN0056</strain>
    </source>
</reference>
<dbReference type="KEGG" id="fcr:HYN56_15160"/>
<accession>A0A2S1YN34</accession>
<evidence type="ECO:0000313" key="1">
    <source>
        <dbReference type="EMBL" id="AWK05504.1"/>
    </source>
</evidence>
<evidence type="ECO:0000313" key="2">
    <source>
        <dbReference type="Proteomes" id="UP000245250"/>
    </source>
</evidence>
<keyword evidence="2" id="KW-1185">Reference proteome</keyword>
<sequence length="61" mass="7389">MFSRLFIIEFTCSDSQIIKWMQESKGFKNNKPIKEDAPSYMRFIPKKVLMAEKLRLREIEF</sequence>
<dbReference type="AlphaFoldDB" id="A0A2S1YN34"/>
<dbReference type="EMBL" id="CP029255">
    <property type="protein sequence ID" value="AWK05504.1"/>
    <property type="molecule type" value="Genomic_DNA"/>
</dbReference>
<proteinExistence type="predicted"/>
<dbReference type="Proteomes" id="UP000245250">
    <property type="component" value="Chromosome"/>
</dbReference>
<gene>
    <name evidence="1" type="ORF">HYN56_15160</name>
</gene>
<name>A0A2S1YN34_9FLAO</name>
<protein>
    <submittedName>
        <fullName evidence="1">Uncharacterized protein</fullName>
    </submittedName>
</protein>
<organism evidence="1 2">
    <name type="scientific">Flavobacterium crocinum</name>
    <dbReference type="NCBI Taxonomy" id="2183896"/>
    <lineage>
        <taxon>Bacteria</taxon>
        <taxon>Pseudomonadati</taxon>
        <taxon>Bacteroidota</taxon>
        <taxon>Flavobacteriia</taxon>
        <taxon>Flavobacteriales</taxon>
        <taxon>Flavobacteriaceae</taxon>
        <taxon>Flavobacterium</taxon>
    </lineage>
</organism>